<dbReference type="InterPro" id="IPR005107">
    <property type="entry name" value="CO_DH_flav_C"/>
</dbReference>
<dbReference type="SUPFAM" id="SSF55447">
    <property type="entry name" value="CO dehydrogenase flavoprotein C-terminal domain-like"/>
    <property type="match status" value="1"/>
</dbReference>
<dbReference type="InterPro" id="IPR051312">
    <property type="entry name" value="Diverse_Substr_Oxidored"/>
</dbReference>
<dbReference type="PANTHER" id="PTHR42659">
    <property type="entry name" value="XANTHINE DEHYDROGENASE SUBUNIT C-RELATED"/>
    <property type="match status" value="1"/>
</dbReference>
<dbReference type="InterPro" id="IPR002346">
    <property type="entry name" value="Mopterin_DH_FAD-bd"/>
</dbReference>
<evidence type="ECO:0000313" key="6">
    <source>
        <dbReference type="Proteomes" id="UP000823521"/>
    </source>
</evidence>
<evidence type="ECO:0000256" key="2">
    <source>
        <dbReference type="ARBA" id="ARBA00022827"/>
    </source>
</evidence>
<reference evidence="5 6" key="1">
    <citation type="submission" date="2019-12" db="EMBL/GenBank/DDBJ databases">
        <title>Whole genome sequencing of endophytic Actinobacterium Micromonospora sp. MPMI6T.</title>
        <authorList>
            <person name="Evv R."/>
            <person name="Podile A.R."/>
        </authorList>
    </citation>
    <scope>NUCLEOTIDE SEQUENCE [LARGE SCALE GENOMIC DNA]</scope>
    <source>
        <strain evidence="5 6">MPMI6</strain>
    </source>
</reference>
<dbReference type="InterPro" id="IPR016167">
    <property type="entry name" value="FAD-bd_PCMH_sub1"/>
</dbReference>
<dbReference type="SMART" id="SM01092">
    <property type="entry name" value="CO_deh_flav_C"/>
    <property type="match status" value="1"/>
</dbReference>
<dbReference type="Gene3D" id="3.30.465.10">
    <property type="match status" value="1"/>
</dbReference>
<dbReference type="InterPro" id="IPR036683">
    <property type="entry name" value="CO_DH_flav_C_dom_sf"/>
</dbReference>
<dbReference type="InterPro" id="IPR036318">
    <property type="entry name" value="FAD-bd_PCMH-like_sf"/>
</dbReference>
<comment type="caution">
    <text evidence="5">The sequence shown here is derived from an EMBL/GenBank/DDBJ whole genome shotgun (WGS) entry which is preliminary data.</text>
</comment>
<dbReference type="InterPro" id="IPR016166">
    <property type="entry name" value="FAD-bd_PCMH"/>
</dbReference>
<organism evidence="5 6">
    <name type="scientific">Micromonospora echinofusca</name>
    <dbReference type="NCBI Taxonomy" id="47858"/>
    <lineage>
        <taxon>Bacteria</taxon>
        <taxon>Bacillati</taxon>
        <taxon>Actinomycetota</taxon>
        <taxon>Actinomycetes</taxon>
        <taxon>Micromonosporales</taxon>
        <taxon>Micromonosporaceae</taxon>
        <taxon>Micromonospora</taxon>
    </lineage>
</organism>
<name>A0ABS3VIT5_MICEH</name>
<evidence type="ECO:0000313" key="5">
    <source>
        <dbReference type="EMBL" id="MBO4204440.1"/>
    </source>
</evidence>
<protein>
    <submittedName>
        <fullName evidence="5">Xanthine dehydrogenase family protein subunit M</fullName>
    </submittedName>
</protein>
<proteinExistence type="predicted"/>
<evidence type="ECO:0000259" key="4">
    <source>
        <dbReference type="PROSITE" id="PS51387"/>
    </source>
</evidence>
<keyword evidence="3" id="KW-0560">Oxidoreductase</keyword>
<dbReference type="Gene3D" id="3.30.43.10">
    <property type="entry name" value="Uridine Diphospho-n-acetylenolpyruvylglucosamine Reductase, domain 2"/>
    <property type="match status" value="1"/>
</dbReference>
<keyword evidence="6" id="KW-1185">Reference proteome</keyword>
<dbReference type="InterPro" id="IPR016169">
    <property type="entry name" value="FAD-bd_PCMH_sub2"/>
</dbReference>
<keyword evidence="1" id="KW-0285">Flavoprotein</keyword>
<dbReference type="Gene3D" id="3.30.390.50">
    <property type="entry name" value="CO dehydrogenase flavoprotein, C-terminal domain"/>
    <property type="match status" value="1"/>
</dbReference>
<dbReference type="RefSeq" id="WP_208810519.1">
    <property type="nucleotide sequence ID" value="NZ_WVUH01000001.1"/>
</dbReference>
<evidence type="ECO:0000256" key="3">
    <source>
        <dbReference type="ARBA" id="ARBA00023002"/>
    </source>
</evidence>
<dbReference type="Proteomes" id="UP000823521">
    <property type="component" value="Unassembled WGS sequence"/>
</dbReference>
<accession>A0ABS3VIT5</accession>
<gene>
    <name evidence="5" type="ORF">GSF22_00195</name>
</gene>
<keyword evidence="2" id="KW-0274">FAD</keyword>
<dbReference type="Pfam" id="PF03450">
    <property type="entry name" value="CO_deh_flav_C"/>
    <property type="match status" value="1"/>
</dbReference>
<dbReference type="Pfam" id="PF00941">
    <property type="entry name" value="FAD_binding_5"/>
    <property type="match status" value="1"/>
</dbReference>
<sequence length="288" mass="29651">MTFHSPTRWADALAVRAEHPQAVPIAGGTDAMVELNSGRRRPDRLLDLSRIAEVSGWDTDGGTVRAGAGITHTAIVAQLAESAPALAQAASTVGSPQIRNRATLGGNIATASPAGDTLPTLLACGAAVELHSVGGARTVALADFVTGPKRTQLAPDELIAAVLFPAATGPQHFSKVGVRAAMIIAVCSFAVALFPDRRSVGTGIGAAAPTPRAAVEAQDFAAEVLPWDSLGHLDPAVAGYFGDLVAKAADPIDDVRGTAQYRRHALAVIARRALIWAWDDLRGAVPCG</sequence>
<evidence type="ECO:0000256" key="1">
    <source>
        <dbReference type="ARBA" id="ARBA00022630"/>
    </source>
</evidence>
<dbReference type="PANTHER" id="PTHR42659:SF2">
    <property type="entry name" value="XANTHINE DEHYDROGENASE SUBUNIT C-RELATED"/>
    <property type="match status" value="1"/>
</dbReference>
<dbReference type="SUPFAM" id="SSF56176">
    <property type="entry name" value="FAD-binding/transporter-associated domain-like"/>
    <property type="match status" value="1"/>
</dbReference>
<feature type="domain" description="FAD-binding PCMH-type" evidence="4">
    <location>
        <begin position="1"/>
        <end position="169"/>
    </location>
</feature>
<dbReference type="EMBL" id="WVUH01000001">
    <property type="protein sequence ID" value="MBO4204440.1"/>
    <property type="molecule type" value="Genomic_DNA"/>
</dbReference>
<dbReference type="PROSITE" id="PS51387">
    <property type="entry name" value="FAD_PCMH"/>
    <property type="match status" value="1"/>
</dbReference>